<evidence type="ECO:0000256" key="1">
    <source>
        <dbReference type="ARBA" id="ARBA00008635"/>
    </source>
</evidence>
<dbReference type="Proteomes" id="UP000243524">
    <property type="component" value="Unassembled WGS sequence"/>
</dbReference>
<dbReference type="EMBL" id="PJNH01000003">
    <property type="protein sequence ID" value="PKR77106.1"/>
    <property type="molecule type" value="Genomic_DNA"/>
</dbReference>
<dbReference type="InterPro" id="IPR034660">
    <property type="entry name" value="DinB/YfiT-like"/>
</dbReference>
<accession>A0A2I0QRZ1</accession>
<protein>
    <submittedName>
        <fullName evidence="4">Damage-inducible protein DinB</fullName>
    </submittedName>
</protein>
<evidence type="ECO:0000256" key="2">
    <source>
        <dbReference type="ARBA" id="ARBA00022723"/>
    </source>
</evidence>
<feature type="binding site" evidence="3">
    <location>
        <position position="136"/>
    </location>
    <ligand>
        <name>a divalent metal cation</name>
        <dbReference type="ChEBI" id="CHEBI:60240"/>
    </ligand>
</feature>
<comment type="similarity">
    <text evidence="1">Belongs to the DinB family.</text>
</comment>
<organism evidence="4 5">
    <name type="scientific">Halalkalibacillus sediminis</name>
    <dbReference type="NCBI Taxonomy" id="2018042"/>
    <lineage>
        <taxon>Bacteria</taxon>
        <taxon>Bacillati</taxon>
        <taxon>Bacillota</taxon>
        <taxon>Bacilli</taxon>
        <taxon>Bacillales</taxon>
        <taxon>Bacillaceae</taxon>
        <taxon>Halalkalibacillus</taxon>
    </lineage>
</organism>
<evidence type="ECO:0000313" key="5">
    <source>
        <dbReference type="Proteomes" id="UP000243524"/>
    </source>
</evidence>
<dbReference type="Pfam" id="PF05163">
    <property type="entry name" value="DinB"/>
    <property type="match status" value="1"/>
</dbReference>
<dbReference type="Gene3D" id="1.20.120.450">
    <property type="entry name" value="dinb family like domain"/>
    <property type="match status" value="1"/>
</dbReference>
<dbReference type="InterPro" id="IPR007837">
    <property type="entry name" value="DinB"/>
</dbReference>
<feature type="binding site" evidence="3">
    <location>
        <position position="51"/>
    </location>
    <ligand>
        <name>a divalent metal cation</name>
        <dbReference type="ChEBI" id="CHEBI:60240"/>
    </ligand>
</feature>
<feature type="binding site" evidence="3">
    <location>
        <position position="140"/>
    </location>
    <ligand>
        <name>a divalent metal cation</name>
        <dbReference type="ChEBI" id="CHEBI:60240"/>
    </ligand>
</feature>
<sequence length="162" mass="19368">MTEVQTMQQVLFHEIEVGVRSTQNLLLKIRDQDWDYRPHENMRSIRELVEHLISIPAVDLYILQEEPHESIKALEDKYSKLNSVDDMNVVFEDGYNKLNNYMTSLSNEEFLNKKTKAFYMENGQTQATWLTEILTHIFHHRGQLFNYLKQLDYEVSMFDLYV</sequence>
<dbReference type="AlphaFoldDB" id="A0A2I0QRZ1"/>
<dbReference type="SUPFAM" id="SSF109854">
    <property type="entry name" value="DinB/YfiT-like putative metalloenzymes"/>
    <property type="match status" value="1"/>
</dbReference>
<keyword evidence="2 3" id="KW-0479">Metal-binding</keyword>
<comment type="caution">
    <text evidence="4">The sequence shown here is derived from an EMBL/GenBank/DDBJ whole genome shotgun (WGS) entry which is preliminary data.</text>
</comment>
<dbReference type="RefSeq" id="WP_101331909.1">
    <property type="nucleotide sequence ID" value="NZ_PJNH01000003.1"/>
</dbReference>
<evidence type="ECO:0000256" key="3">
    <source>
        <dbReference type="PIRSR" id="PIRSR607837-1"/>
    </source>
</evidence>
<gene>
    <name evidence="4" type="ORF">CEY16_10185</name>
</gene>
<proteinExistence type="inferred from homology"/>
<dbReference type="OrthoDB" id="2427314at2"/>
<keyword evidence="5" id="KW-1185">Reference proteome</keyword>
<evidence type="ECO:0000313" key="4">
    <source>
        <dbReference type="EMBL" id="PKR77106.1"/>
    </source>
</evidence>
<dbReference type="GO" id="GO:0046872">
    <property type="term" value="F:metal ion binding"/>
    <property type="evidence" value="ECO:0007669"/>
    <property type="project" value="UniProtKB-KW"/>
</dbReference>
<reference evidence="4 5" key="1">
    <citation type="submission" date="2017-06" db="EMBL/GenBank/DDBJ databases">
        <title>the draft geome sequence of Illustriluteabacillus marina B3227.</title>
        <authorList>
            <person name="He R.-H."/>
            <person name="Du Z.-J."/>
        </authorList>
    </citation>
    <scope>NUCLEOTIDE SEQUENCE [LARGE SCALE GENOMIC DNA]</scope>
    <source>
        <strain evidence="4 5">B3227</strain>
    </source>
</reference>
<name>A0A2I0QRZ1_9BACI</name>